<protein>
    <recommendedName>
        <fullName evidence="5">Fibronectin type-III domain-containing protein</fullName>
    </recommendedName>
</protein>
<evidence type="ECO:0008006" key="5">
    <source>
        <dbReference type="Google" id="ProtNLM"/>
    </source>
</evidence>
<sequence length="410" mass="45850">MQRLTKIHTIFPLFLLGTDFLFANVVPPKNVTLHCHNLQNLLEWDYDQMLPGLRFRVDIKSDYGLKSCPGVVWVDQPPLQANLSFLSNPNAGYVLTVTAVIGQNESSPSSAIFFSYFYESLASQKCSLDLPPVSVNLLPDDHVQLHFEHPWLLYHEKLFICESQKKKKKERLPVFKYKVTVGKREHHHTFECEDRVCEAKLRDGCVHRSNCTDAAQKKHCLRIKGELEKMQVKSQQSCTLPPVGRSSAGLNTGITVTIGLVLLAAAGLAVIAVMVFIKKTRPSSDLPTSILPSSRRNQSTMLMDSEPVATVQPSSPTPLLTNIDENDAEEFFHVGNGSTEQDFRIPIGITPNGHDGNMNNKKSEYLQGSKLEEGEGEEEEEEGENLSCPYERRPVPVELAPDERTEGYCG</sequence>
<reference evidence="4" key="2">
    <citation type="submission" date="2016-06" db="EMBL/GenBank/DDBJ databases">
        <title>The genome of a short-lived fish provides insights into sex chromosome evolution and the genetic control of aging.</title>
        <authorList>
            <person name="Reichwald K."/>
            <person name="Felder M."/>
            <person name="Petzold A."/>
            <person name="Koch P."/>
            <person name="Groth M."/>
            <person name="Platzer M."/>
        </authorList>
    </citation>
    <scope>NUCLEOTIDE SEQUENCE</scope>
    <source>
        <tissue evidence="4">Brain</tissue>
    </source>
</reference>
<evidence type="ECO:0000256" key="3">
    <source>
        <dbReference type="SAM" id="SignalP"/>
    </source>
</evidence>
<proteinExistence type="predicted"/>
<dbReference type="InterPro" id="IPR050650">
    <property type="entry name" value="Type-II_Cytokine-TF_Rcpt"/>
</dbReference>
<gene>
    <name evidence="4" type="primary">Nfu_g_1_002818</name>
</gene>
<dbReference type="SUPFAM" id="SSF49265">
    <property type="entry name" value="Fibronectin type III"/>
    <property type="match status" value="1"/>
</dbReference>
<evidence type="ECO:0000256" key="1">
    <source>
        <dbReference type="SAM" id="MobiDB-lite"/>
    </source>
</evidence>
<keyword evidence="2" id="KW-0812">Transmembrane</keyword>
<feature type="transmembrane region" description="Helical" evidence="2">
    <location>
        <begin position="254"/>
        <end position="277"/>
    </location>
</feature>
<name>A0A1A8MJK8_9TELE</name>
<keyword evidence="2" id="KW-0472">Membrane</keyword>
<keyword evidence="3" id="KW-0732">Signal</keyword>
<feature type="region of interest" description="Disordered" evidence="1">
    <location>
        <begin position="350"/>
        <end position="410"/>
    </location>
</feature>
<dbReference type="Gene3D" id="2.60.40.10">
    <property type="entry name" value="Immunoglobulins"/>
    <property type="match status" value="1"/>
</dbReference>
<organism evidence="4">
    <name type="scientific">Nothobranchius pienaari</name>
    <dbReference type="NCBI Taxonomy" id="704102"/>
    <lineage>
        <taxon>Eukaryota</taxon>
        <taxon>Metazoa</taxon>
        <taxon>Chordata</taxon>
        <taxon>Craniata</taxon>
        <taxon>Vertebrata</taxon>
        <taxon>Euteleostomi</taxon>
        <taxon>Actinopterygii</taxon>
        <taxon>Neopterygii</taxon>
        <taxon>Teleostei</taxon>
        <taxon>Neoteleostei</taxon>
        <taxon>Acanthomorphata</taxon>
        <taxon>Ovalentaria</taxon>
        <taxon>Atherinomorphae</taxon>
        <taxon>Cyprinodontiformes</taxon>
        <taxon>Nothobranchiidae</taxon>
        <taxon>Nothobranchius</taxon>
    </lineage>
</organism>
<dbReference type="PANTHER" id="PTHR20859:SF87">
    <property type="entry name" value="CYTOKINE RECEPTOR FAMILY MEMBER B13-RELATED"/>
    <property type="match status" value="1"/>
</dbReference>
<dbReference type="EMBL" id="HAEF01015936">
    <property type="protein sequence ID" value="SBR57095.1"/>
    <property type="molecule type" value="Transcribed_RNA"/>
</dbReference>
<dbReference type="InterPro" id="IPR013783">
    <property type="entry name" value="Ig-like_fold"/>
</dbReference>
<feature type="signal peptide" evidence="3">
    <location>
        <begin position="1"/>
        <end position="23"/>
    </location>
</feature>
<dbReference type="GO" id="GO:0004896">
    <property type="term" value="F:cytokine receptor activity"/>
    <property type="evidence" value="ECO:0007669"/>
    <property type="project" value="TreeGrafter"/>
</dbReference>
<keyword evidence="2" id="KW-1133">Transmembrane helix</keyword>
<feature type="compositionally biased region" description="Basic and acidic residues" evidence="1">
    <location>
        <begin position="390"/>
        <end position="410"/>
    </location>
</feature>
<accession>A0A1A8MJK8</accession>
<dbReference type="GO" id="GO:0005886">
    <property type="term" value="C:plasma membrane"/>
    <property type="evidence" value="ECO:0007669"/>
    <property type="project" value="TreeGrafter"/>
</dbReference>
<reference evidence="4" key="1">
    <citation type="submission" date="2016-05" db="EMBL/GenBank/DDBJ databases">
        <authorList>
            <person name="Lavstsen T."/>
            <person name="Jespersen J.S."/>
        </authorList>
    </citation>
    <scope>NUCLEOTIDE SEQUENCE</scope>
    <source>
        <tissue evidence="4">Brain</tissue>
    </source>
</reference>
<dbReference type="InterPro" id="IPR036116">
    <property type="entry name" value="FN3_sf"/>
</dbReference>
<feature type="chain" id="PRO_5008374956" description="Fibronectin type-III domain-containing protein" evidence="3">
    <location>
        <begin position="24"/>
        <end position="410"/>
    </location>
</feature>
<evidence type="ECO:0000313" key="4">
    <source>
        <dbReference type="EMBL" id="SBR57095.1"/>
    </source>
</evidence>
<evidence type="ECO:0000256" key="2">
    <source>
        <dbReference type="SAM" id="Phobius"/>
    </source>
</evidence>
<dbReference type="AlphaFoldDB" id="A0A1A8MJK8"/>
<feature type="compositionally biased region" description="Acidic residues" evidence="1">
    <location>
        <begin position="374"/>
        <end position="384"/>
    </location>
</feature>
<dbReference type="PANTHER" id="PTHR20859">
    <property type="entry name" value="INTERFERON/INTERLEUKIN RECEPTOR"/>
    <property type="match status" value="1"/>
</dbReference>